<accession>A0ACC0U2T2</accession>
<keyword evidence="2" id="KW-1185">Reference proteome</keyword>
<organism evidence="1 2">
    <name type="scientific">Russula earlei</name>
    <dbReference type="NCBI Taxonomy" id="71964"/>
    <lineage>
        <taxon>Eukaryota</taxon>
        <taxon>Fungi</taxon>
        <taxon>Dikarya</taxon>
        <taxon>Basidiomycota</taxon>
        <taxon>Agaricomycotina</taxon>
        <taxon>Agaricomycetes</taxon>
        <taxon>Russulales</taxon>
        <taxon>Russulaceae</taxon>
        <taxon>Russula</taxon>
    </lineage>
</organism>
<dbReference type="EMBL" id="JAGFNK010000225">
    <property type="protein sequence ID" value="KAI9457143.1"/>
    <property type="molecule type" value="Genomic_DNA"/>
</dbReference>
<evidence type="ECO:0000313" key="1">
    <source>
        <dbReference type="EMBL" id="KAI9457143.1"/>
    </source>
</evidence>
<proteinExistence type="predicted"/>
<sequence>MLTLRPYSQQLIVLHINFHGPIELKGLLFGRSHLESVTIDGYREEGTTTSPFDMMLVNFTSRYHVATARWRPASPENLH</sequence>
<gene>
    <name evidence="1" type="ORF">F5148DRAFT_353838</name>
</gene>
<name>A0ACC0U2T2_9AGAM</name>
<evidence type="ECO:0000313" key="2">
    <source>
        <dbReference type="Proteomes" id="UP001207468"/>
    </source>
</evidence>
<reference evidence="1" key="1">
    <citation type="submission" date="2021-03" db="EMBL/GenBank/DDBJ databases">
        <title>Evolutionary priming and transition to the ectomycorrhizal habit in an iconic lineage of mushroom-forming fungi: is preadaptation a requirement?</title>
        <authorList>
            <consortium name="DOE Joint Genome Institute"/>
            <person name="Looney B.P."/>
            <person name="Miyauchi S."/>
            <person name="Morin E."/>
            <person name="Drula E."/>
            <person name="Courty P.E."/>
            <person name="Chicoki N."/>
            <person name="Fauchery L."/>
            <person name="Kohler A."/>
            <person name="Kuo A."/>
            <person name="LaButti K."/>
            <person name="Pangilinan J."/>
            <person name="Lipzen A."/>
            <person name="Riley R."/>
            <person name="Andreopoulos W."/>
            <person name="He G."/>
            <person name="Johnson J."/>
            <person name="Barry K.W."/>
            <person name="Grigoriev I.V."/>
            <person name="Nagy L."/>
            <person name="Hibbett D."/>
            <person name="Henrissat B."/>
            <person name="Matheny P.B."/>
            <person name="Labbe J."/>
            <person name="Martin A.F."/>
        </authorList>
    </citation>
    <scope>NUCLEOTIDE SEQUENCE</scope>
    <source>
        <strain evidence="1">BPL698</strain>
    </source>
</reference>
<protein>
    <submittedName>
        <fullName evidence="1">Uncharacterized protein</fullName>
    </submittedName>
</protein>
<dbReference type="Proteomes" id="UP001207468">
    <property type="component" value="Unassembled WGS sequence"/>
</dbReference>
<comment type="caution">
    <text evidence="1">The sequence shown here is derived from an EMBL/GenBank/DDBJ whole genome shotgun (WGS) entry which is preliminary data.</text>
</comment>